<name>H3RFT4_PANSE</name>
<evidence type="ECO:0000313" key="2">
    <source>
        <dbReference type="Proteomes" id="UP000005050"/>
    </source>
</evidence>
<proteinExistence type="predicted"/>
<reference evidence="1 2" key="1">
    <citation type="journal article" date="2012" name="Mol. Microbiol.">
        <title>The genetic and structural basis of two distinct terminal side branch residues in stewartan and amylovoran exopolysaccharides and their potential role in host adaptation.</title>
        <authorList>
            <person name="Wang X."/>
            <person name="Yang F."/>
            <person name="von Bodman S.B."/>
        </authorList>
    </citation>
    <scope>NUCLEOTIDE SEQUENCE [LARGE SCALE GENOMIC DNA]</scope>
    <source>
        <strain evidence="1 2">DC283</strain>
    </source>
</reference>
<evidence type="ECO:0000313" key="1">
    <source>
        <dbReference type="EMBL" id="EHT99726.1"/>
    </source>
</evidence>
<gene>
    <name evidence="1" type="ORF">CKS_3659</name>
</gene>
<sequence>MEQVERQPTRCSTLLPAMFHLCCTYKCFTKQICNTCSTCSTASGT</sequence>
<dbReference type="Proteomes" id="UP000005050">
    <property type="component" value="Unassembled WGS sequence"/>
</dbReference>
<protein>
    <submittedName>
        <fullName evidence="1">Uncharacterized protein</fullName>
    </submittedName>
</protein>
<comment type="caution">
    <text evidence="1">The sequence shown here is derived from an EMBL/GenBank/DDBJ whole genome shotgun (WGS) entry which is preliminary data.</text>
</comment>
<dbReference type="AlphaFoldDB" id="H3RFT4"/>
<accession>H3RFT4</accession>
<organism evidence="1 2">
    <name type="scientific">Pantoea stewartii subsp. stewartii DC283</name>
    <dbReference type="NCBI Taxonomy" id="660596"/>
    <lineage>
        <taxon>Bacteria</taxon>
        <taxon>Pseudomonadati</taxon>
        <taxon>Pseudomonadota</taxon>
        <taxon>Gammaproteobacteria</taxon>
        <taxon>Enterobacterales</taxon>
        <taxon>Erwiniaceae</taxon>
        <taxon>Pantoea</taxon>
    </lineage>
</organism>
<dbReference type="EMBL" id="AHIE01000022">
    <property type="protein sequence ID" value="EHT99726.1"/>
    <property type="molecule type" value="Genomic_DNA"/>
</dbReference>